<protein>
    <submittedName>
        <fullName evidence="2">Uncharacterized protein</fullName>
    </submittedName>
</protein>
<keyword evidence="1" id="KW-1133">Transmembrane helix</keyword>
<keyword evidence="1" id="KW-0812">Transmembrane</keyword>
<accession>A0A7S6REU0</accession>
<proteinExistence type="predicted"/>
<feature type="transmembrane region" description="Helical" evidence="1">
    <location>
        <begin position="77"/>
        <end position="95"/>
    </location>
</feature>
<evidence type="ECO:0000256" key="1">
    <source>
        <dbReference type="SAM" id="Phobius"/>
    </source>
</evidence>
<organism evidence="2 3">
    <name type="scientific">Anabaenopsis elenkinii CCIBt3563</name>
    <dbReference type="NCBI Taxonomy" id="2779889"/>
    <lineage>
        <taxon>Bacteria</taxon>
        <taxon>Bacillati</taxon>
        <taxon>Cyanobacteriota</taxon>
        <taxon>Cyanophyceae</taxon>
        <taxon>Nostocales</taxon>
        <taxon>Nodulariaceae</taxon>
        <taxon>Anabaenopsis</taxon>
    </lineage>
</organism>
<evidence type="ECO:0000313" key="2">
    <source>
        <dbReference type="EMBL" id="QOV23602.1"/>
    </source>
</evidence>
<feature type="transmembrane region" description="Helical" evidence="1">
    <location>
        <begin position="12"/>
        <end position="39"/>
    </location>
</feature>
<reference evidence="3" key="1">
    <citation type="submission" date="2020-10" db="EMBL/GenBank/DDBJ databases">
        <title>Genome-based taxonomic classification of the species Anabaenopsis elenkinii.</title>
        <authorList>
            <person name="Delbaje E."/>
            <person name="Andreote A.P.D."/>
            <person name="Pellegrinetti T.A."/>
            <person name="Cruz R.B."/>
            <person name="Branco L.H.Z."/>
            <person name="Fiore M.F."/>
        </authorList>
    </citation>
    <scope>NUCLEOTIDE SEQUENCE [LARGE SCALE GENOMIC DNA]</scope>
    <source>
        <strain evidence="3">CCIBt3563</strain>
    </source>
</reference>
<keyword evidence="1" id="KW-0472">Membrane</keyword>
<gene>
    <name evidence="2" type="ORF">IM676_04700</name>
</gene>
<dbReference type="EMBL" id="CP063311">
    <property type="protein sequence ID" value="QOV23602.1"/>
    <property type="molecule type" value="Genomic_DNA"/>
</dbReference>
<dbReference type="RefSeq" id="WP_200989148.1">
    <property type="nucleotide sequence ID" value="NZ_CP063311.1"/>
</dbReference>
<sequence>MENLNQKQSSKMWKFVISVTVVFAIIDSFTTVFGIFLGVPSDQPIKVAVALILSSFITSIIYGIRIILNLEDSNIKYAWMIALAVSIGIDGWTSYEGIHRFIKPQNEDYFGWMLLIILLIGCISSPIFFSYREEIKSKLE</sequence>
<evidence type="ECO:0000313" key="3">
    <source>
        <dbReference type="Proteomes" id="UP000593846"/>
    </source>
</evidence>
<feature type="transmembrane region" description="Helical" evidence="1">
    <location>
        <begin position="110"/>
        <end position="131"/>
    </location>
</feature>
<dbReference type="Proteomes" id="UP000593846">
    <property type="component" value="Chromosome"/>
</dbReference>
<dbReference type="AlphaFoldDB" id="A0A7S6REU0"/>
<name>A0A7S6REU0_9CYAN</name>
<keyword evidence="3" id="KW-1185">Reference proteome</keyword>
<feature type="transmembrane region" description="Helical" evidence="1">
    <location>
        <begin position="45"/>
        <end position="65"/>
    </location>
</feature>
<dbReference type="KEGG" id="aee:IM676_04700"/>